<feature type="transmembrane region" description="Helical" evidence="7">
    <location>
        <begin position="32"/>
        <end position="52"/>
    </location>
</feature>
<accession>A0ABP9CHE4</accession>
<evidence type="ECO:0000313" key="10">
    <source>
        <dbReference type="Proteomes" id="UP001500839"/>
    </source>
</evidence>
<comment type="caution">
    <text evidence="9">The sequence shown here is derived from an EMBL/GenBank/DDBJ whole genome shotgun (WGS) entry which is preliminary data.</text>
</comment>
<comment type="similarity">
    <text evidence="1">Belongs to the thioredoxin family. DsbA subfamily.</text>
</comment>
<name>A0ABP9CHE4_9ACTN</name>
<gene>
    <name evidence="9" type="ORF">GCM10023353_13610</name>
</gene>
<keyword evidence="7" id="KW-0812">Transmembrane</keyword>
<evidence type="ECO:0000256" key="3">
    <source>
        <dbReference type="ARBA" id="ARBA00023002"/>
    </source>
</evidence>
<evidence type="ECO:0000256" key="1">
    <source>
        <dbReference type="ARBA" id="ARBA00005791"/>
    </source>
</evidence>
<evidence type="ECO:0000256" key="5">
    <source>
        <dbReference type="ARBA" id="ARBA00023284"/>
    </source>
</evidence>
<dbReference type="PROSITE" id="PS51352">
    <property type="entry name" value="THIOREDOXIN_2"/>
    <property type="match status" value="1"/>
</dbReference>
<sequence>MDPQLNNDPDGRNAREPRPSARAGSTRRRIEFAAFAVVVVIAVVLGVVLFTGRSDDAATAPETGPASISDEDRASADGGIGPLGDLARRTTGDPLAIGAVDAPVVLVEFADYRCPFCAKFSQDIEPKLIDKYVENGQLRIEWRDLPIYGEDSARAARAGRAAAAQGRFWEFNSTLYADAPESGHPEMSPEKLRGYAVAAGVPDIDRFMEQMNSDDFEALLHVDTMTAQRLGIPATPAFSINGHPVLGAQPIDTFTSMIDKLLAEQENG</sequence>
<evidence type="ECO:0000259" key="8">
    <source>
        <dbReference type="PROSITE" id="PS51352"/>
    </source>
</evidence>
<dbReference type="SUPFAM" id="SSF52833">
    <property type="entry name" value="Thioredoxin-like"/>
    <property type="match status" value="1"/>
</dbReference>
<feature type="region of interest" description="Disordered" evidence="6">
    <location>
        <begin position="1"/>
        <end position="23"/>
    </location>
</feature>
<dbReference type="Gene3D" id="3.40.30.10">
    <property type="entry name" value="Glutaredoxin"/>
    <property type="match status" value="1"/>
</dbReference>
<dbReference type="EMBL" id="BAABKQ010000001">
    <property type="protein sequence ID" value="GAA4810576.1"/>
    <property type="molecule type" value="Genomic_DNA"/>
</dbReference>
<dbReference type="InterPro" id="IPR036249">
    <property type="entry name" value="Thioredoxin-like_sf"/>
</dbReference>
<feature type="compositionally biased region" description="Basic and acidic residues" evidence="6">
    <location>
        <begin position="9"/>
        <end position="19"/>
    </location>
</feature>
<dbReference type="Pfam" id="PF13462">
    <property type="entry name" value="Thioredoxin_4"/>
    <property type="match status" value="1"/>
</dbReference>
<evidence type="ECO:0000313" key="9">
    <source>
        <dbReference type="EMBL" id="GAA4810576.1"/>
    </source>
</evidence>
<evidence type="ECO:0000256" key="4">
    <source>
        <dbReference type="ARBA" id="ARBA00023157"/>
    </source>
</evidence>
<dbReference type="InterPro" id="IPR013766">
    <property type="entry name" value="Thioredoxin_domain"/>
</dbReference>
<keyword evidence="7" id="KW-1133">Transmembrane helix</keyword>
<keyword evidence="2" id="KW-0732">Signal</keyword>
<dbReference type="PANTHER" id="PTHR13887">
    <property type="entry name" value="GLUTATHIONE S-TRANSFERASE KAPPA"/>
    <property type="match status" value="1"/>
</dbReference>
<feature type="domain" description="Thioredoxin" evidence="8">
    <location>
        <begin position="58"/>
        <end position="263"/>
    </location>
</feature>
<reference evidence="10" key="1">
    <citation type="journal article" date="2019" name="Int. J. Syst. Evol. Microbiol.">
        <title>The Global Catalogue of Microorganisms (GCM) 10K type strain sequencing project: providing services to taxonomists for standard genome sequencing and annotation.</title>
        <authorList>
            <consortium name="The Broad Institute Genomics Platform"/>
            <consortium name="The Broad Institute Genome Sequencing Center for Infectious Disease"/>
            <person name="Wu L."/>
            <person name="Ma J."/>
        </authorList>
    </citation>
    <scope>NUCLEOTIDE SEQUENCE [LARGE SCALE GENOMIC DNA]</scope>
    <source>
        <strain evidence="10">JCM 18542</strain>
    </source>
</reference>
<evidence type="ECO:0000256" key="6">
    <source>
        <dbReference type="SAM" id="MobiDB-lite"/>
    </source>
</evidence>
<protein>
    <recommendedName>
        <fullName evidence="8">Thioredoxin domain-containing protein</fullName>
    </recommendedName>
</protein>
<dbReference type="InterPro" id="IPR012336">
    <property type="entry name" value="Thioredoxin-like_fold"/>
</dbReference>
<feature type="region of interest" description="Disordered" evidence="6">
    <location>
        <begin position="56"/>
        <end position="85"/>
    </location>
</feature>
<keyword evidence="3" id="KW-0560">Oxidoreductase</keyword>
<keyword evidence="4" id="KW-1015">Disulfide bond</keyword>
<evidence type="ECO:0000256" key="2">
    <source>
        <dbReference type="ARBA" id="ARBA00022729"/>
    </source>
</evidence>
<dbReference type="Proteomes" id="UP001500839">
    <property type="component" value="Unassembled WGS sequence"/>
</dbReference>
<organism evidence="9 10">
    <name type="scientific">Tomitella cavernea</name>
    <dbReference type="NCBI Taxonomy" id="1387982"/>
    <lineage>
        <taxon>Bacteria</taxon>
        <taxon>Bacillati</taxon>
        <taxon>Actinomycetota</taxon>
        <taxon>Actinomycetes</taxon>
        <taxon>Mycobacteriales</taxon>
        <taxon>Tomitella</taxon>
    </lineage>
</organism>
<keyword evidence="10" id="KW-1185">Reference proteome</keyword>
<dbReference type="PANTHER" id="PTHR13887:SF14">
    <property type="entry name" value="DISULFIDE BOND FORMATION PROTEIN D"/>
    <property type="match status" value="1"/>
</dbReference>
<keyword evidence="5" id="KW-0676">Redox-active center</keyword>
<proteinExistence type="inferred from homology"/>
<dbReference type="RefSeq" id="WP_200175199.1">
    <property type="nucleotide sequence ID" value="NZ_BAABKQ010000001.1"/>
</dbReference>
<keyword evidence="7" id="KW-0472">Membrane</keyword>
<evidence type="ECO:0000256" key="7">
    <source>
        <dbReference type="SAM" id="Phobius"/>
    </source>
</evidence>